<name>A0A9P9DHR7_9PLEO</name>
<comment type="similarity">
    <text evidence="1">Belongs to the TSR2 family.</text>
</comment>
<evidence type="ECO:0000256" key="3">
    <source>
        <dbReference type="SAM" id="MobiDB-lite"/>
    </source>
</evidence>
<dbReference type="InterPro" id="IPR019398">
    <property type="entry name" value="Pre-rRNA_process_TSR2"/>
</dbReference>
<feature type="compositionally biased region" description="Acidic residues" evidence="3">
    <location>
        <begin position="143"/>
        <end position="166"/>
    </location>
</feature>
<dbReference type="GO" id="GO:0006364">
    <property type="term" value="P:rRNA processing"/>
    <property type="evidence" value="ECO:0007669"/>
    <property type="project" value="UniProtKB-KW"/>
</dbReference>
<feature type="compositionally biased region" description="Basic and acidic residues" evidence="3">
    <location>
        <begin position="133"/>
        <end position="142"/>
    </location>
</feature>
<evidence type="ECO:0000313" key="4">
    <source>
        <dbReference type="EMBL" id="KAH7119665.1"/>
    </source>
</evidence>
<dbReference type="Proteomes" id="UP000700596">
    <property type="component" value="Unassembled WGS sequence"/>
</dbReference>
<keyword evidence="2" id="KW-0698">rRNA processing</keyword>
<dbReference type="OrthoDB" id="263560at2759"/>
<reference evidence="4" key="1">
    <citation type="journal article" date="2021" name="Nat. Commun.">
        <title>Genetic determinants of endophytism in the Arabidopsis root mycobiome.</title>
        <authorList>
            <person name="Mesny F."/>
            <person name="Miyauchi S."/>
            <person name="Thiergart T."/>
            <person name="Pickel B."/>
            <person name="Atanasova L."/>
            <person name="Karlsson M."/>
            <person name="Huettel B."/>
            <person name="Barry K.W."/>
            <person name="Haridas S."/>
            <person name="Chen C."/>
            <person name="Bauer D."/>
            <person name="Andreopoulos W."/>
            <person name="Pangilinan J."/>
            <person name="LaButti K."/>
            <person name="Riley R."/>
            <person name="Lipzen A."/>
            <person name="Clum A."/>
            <person name="Drula E."/>
            <person name="Henrissat B."/>
            <person name="Kohler A."/>
            <person name="Grigoriev I.V."/>
            <person name="Martin F.M."/>
            <person name="Hacquard S."/>
        </authorList>
    </citation>
    <scope>NUCLEOTIDE SEQUENCE</scope>
    <source>
        <strain evidence="4">MPI-CAGE-CH-0243</strain>
    </source>
</reference>
<evidence type="ECO:0000313" key="5">
    <source>
        <dbReference type="Proteomes" id="UP000700596"/>
    </source>
</evidence>
<dbReference type="PANTHER" id="PTHR21250">
    <property type="entry name" value="PRE-RRNA-PROCESSING PROTEIN TSR2 HOMOLOG"/>
    <property type="match status" value="1"/>
</dbReference>
<proteinExistence type="inferred from homology"/>
<dbReference type="EMBL" id="JAGMWT010000011">
    <property type="protein sequence ID" value="KAH7119665.1"/>
    <property type="molecule type" value="Genomic_DNA"/>
</dbReference>
<organism evidence="4 5">
    <name type="scientific">Dendryphion nanum</name>
    <dbReference type="NCBI Taxonomy" id="256645"/>
    <lineage>
        <taxon>Eukaryota</taxon>
        <taxon>Fungi</taxon>
        <taxon>Dikarya</taxon>
        <taxon>Ascomycota</taxon>
        <taxon>Pezizomycotina</taxon>
        <taxon>Dothideomycetes</taxon>
        <taxon>Pleosporomycetidae</taxon>
        <taxon>Pleosporales</taxon>
        <taxon>Torulaceae</taxon>
        <taxon>Dendryphion</taxon>
    </lineage>
</organism>
<dbReference type="AlphaFoldDB" id="A0A9P9DHR7"/>
<sequence>MSASAPQPQTATPSQTEIQDKFDQGIWHTLFNWEILSIAIQNQWGGPDSLDKRDWLAGAVSDIFTQTPETDTLDIEVVLLQALEDEFGLRLEDNTEEQIAKDILQIRKETLEGEFATVDALQKKWADRKGKEVGSGKVRVEEREQEGEWDSVDEESDEDGDVEMDDAPALVAAKAKPEPEVDEEGFTKVVGKKRK</sequence>
<feature type="region of interest" description="Disordered" evidence="3">
    <location>
        <begin position="133"/>
        <end position="195"/>
    </location>
</feature>
<accession>A0A9P9DHR7</accession>
<dbReference type="Pfam" id="PF10273">
    <property type="entry name" value="WGG"/>
    <property type="match status" value="1"/>
</dbReference>
<protein>
    <submittedName>
        <fullName evidence="4">Pre-rRNA-processing protein TSR2-domain-containing protein</fullName>
    </submittedName>
</protein>
<comment type="caution">
    <text evidence="4">The sequence shown here is derived from an EMBL/GenBank/DDBJ whole genome shotgun (WGS) entry which is preliminary data.</text>
</comment>
<gene>
    <name evidence="4" type="ORF">B0J11DRAFT_534282</name>
</gene>
<keyword evidence="5" id="KW-1185">Reference proteome</keyword>
<evidence type="ECO:0000256" key="2">
    <source>
        <dbReference type="ARBA" id="ARBA00022552"/>
    </source>
</evidence>
<evidence type="ECO:0000256" key="1">
    <source>
        <dbReference type="ARBA" id="ARBA00006524"/>
    </source>
</evidence>